<dbReference type="Proteomes" id="UP000321514">
    <property type="component" value="Unassembled WGS sequence"/>
</dbReference>
<proteinExistence type="predicted"/>
<dbReference type="AlphaFoldDB" id="A0A511SVX8"/>
<evidence type="ECO:0000313" key="5">
    <source>
        <dbReference type="Proteomes" id="UP000321514"/>
    </source>
</evidence>
<protein>
    <submittedName>
        <fullName evidence="2">Uncharacterized protein</fullName>
    </submittedName>
</protein>
<dbReference type="Proteomes" id="UP000183760">
    <property type="component" value="Unassembled WGS sequence"/>
</dbReference>
<organism evidence="2 5">
    <name type="scientific">Myxococcus fulvus</name>
    <dbReference type="NCBI Taxonomy" id="33"/>
    <lineage>
        <taxon>Bacteria</taxon>
        <taxon>Pseudomonadati</taxon>
        <taxon>Myxococcota</taxon>
        <taxon>Myxococcia</taxon>
        <taxon>Myxococcales</taxon>
        <taxon>Cystobacterineae</taxon>
        <taxon>Myxococcaceae</taxon>
        <taxon>Myxococcus</taxon>
    </lineage>
</organism>
<dbReference type="EMBL" id="BJXR01000006">
    <property type="protein sequence ID" value="GEN05328.1"/>
    <property type="molecule type" value="Genomic_DNA"/>
</dbReference>
<evidence type="ECO:0000256" key="1">
    <source>
        <dbReference type="SAM" id="MobiDB-lite"/>
    </source>
</evidence>
<dbReference type="OrthoDB" id="5526205at2"/>
<reference evidence="3 4" key="1">
    <citation type="submission" date="2016-10" db="EMBL/GenBank/DDBJ databases">
        <authorList>
            <person name="Varghese N."/>
            <person name="Submissions S."/>
        </authorList>
    </citation>
    <scope>NUCLEOTIDE SEQUENCE [LARGE SCALE GENOMIC DNA]</scope>
    <source>
        <strain evidence="3 4">DSM 16525</strain>
    </source>
</reference>
<comment type="caution">
    <text evidence="2">The sequence shown here is derived from an EMBL/GenBank/DDBJ whole genome shotgun (WGS) entry which is preliminary data.</text>
</comment>
<keyword evidence="4" id="KW-1185">Reference proteome</keyword>
<accession>A0A511SVX8</accession>
<gene>
    <name evidence="2" type="ORF">MFU01_03650</name>
    <name evidence="3" type="ORF">SAMN05443572_1011128</name>
</gene>
<evidence type="ECO:0000313" key="4">
    <source>
        <dbReference type="Proteomes" id="UP000183760"/>
    </source>
</evidence>
<dbReference type="STRING" id="1334629.MFUL124B02_06575"/>
<dbReference type="EMBL" id="FOIB01000001">
    <property type="protein sequence ID" value="SET10958.1"/>
    <property type="molecule type" value="Genomic_DNA"/>
</dbReference>
<evidence type="ECO:0000313" key="2">
    <source>
        <dbReference type="EMBL" id="GEN05328.1"/>
    </source>
</evidence>
<reference evidence="2 5" key="2">
    <citation type="submission" date="2019-07" db="EMBL/GenBank/DDBJ databases">
        <title>Whole genome shotgun sequence of Myxococcus fulvus NBRC 100333.</title>
        <authorList>
            <person name="Hosoyama A."/>
            <person name="Uohara A."/>
            <person name="Ohji S."/>
            <person name="Ichikawa N."/>
        </authorList>
    </citation>
    <scope>NUCLEOTIDE SEQUENCE [LARGE SCALE GENOMIC DNA]</scope>
    <source>
        <strain evidence="2 5">NBRC 100333</strain>
    </source>
</reference>
<dbReference type="RefSeq" id="WP_074949511.1">
    <property type="nucleotide sequence ID" value="NZ_BJXR01000006.1"/>
</dbReference>
<evidence type="ECO:0000313" key="3">
    <source>
        <dbReference type="EMBL" id="SET10958.1"/>
    </source>
</evidence>
<feature type="region of interest" description="Disordered" evidence="1">
    <location>
        <begin position="97"/>
        <end position="118"/>
    </location>
</feature>
<sequence length="262" mass="28257">MGSIRGWVVVGGLLSAFAALGQEGGERPRTVAGVCGSANWVCVAECIEPECVDRCLREGCEQSLDRLKACTLKAGCAEDDTQCSAKACGNTCQKAFEPAPPSPEKEQKSPCEGQAASSKPVPQKLVGAWRLAAASLPLQTDGGFTRIEPQPRADYARTLQITPEGCFVLRTALKDATLGQGNQLVVRAWGTMEVLDDHHVKLLAKDGQAVGPVCGDKRVIPLARSKVKFKGGSFRWDFEEETLTLTVDDATKQTFQFEREEE</sequence>
<name>A0A511SVX8_MYXFU</name>